<protein>
    <submittedName>
        <fullName evidence="2">Uncharacterized protein</fullName>
    </submittedName>
</protein>
<keyword evidence="3" id="KW-1185">Reference proteome</keyword>
<comment type="caution">
    <text evidence="2">The sequence shown here is derived from an EMBL/GenBank/DDBJ whole genome shotgun (WGS) entry which is preliminary data.</text>
</comment>
<name>A0AAD7RJC3_9TELE</name>
<feature type="region of interest" description="Disordered" evidence="1">
    <location>
        <begin position="56"/>
        <end position="86"/>
    </location>
</feature>
<sequence length="86" mass="9635">MMHNFNWDTIPRQSILGGRGGGVCMKEGGMLQEEQDPAVSRLRSPAQRGPLFRSLSLSTSGRRAEIQEGPSDHRGFRKPSQALQRW</sequence>
<proteinExistence type="predicted"/>
<dbReference type="Proteomes" id="UP001221898">
    <property type="component" value="Unassembled WGS sequence"/>
</dbReference>
<evidence type="ECO:0000313" key="3">
    <source>
        <dbReference type="Proteomes" id="UP001221898"/>
    </source>
</evidence>
<gene>
    <name evidence="2" type="ORF">AAFF_G00190800</name>
</gene>
<evidence type="ECO:0000256" key="1">
    <source>
        <dbReference type="SAM" id="MobiDB-lite"/>
    </source>
</evidence>
<organism evidence="2 3">
    <name type="scientific">Aldrovandia affinis</name>
    <dbReference type="NCBI Taxonomy" id="143900"/>
    <lineage>
        <taxon>Eukaryota</taxon>
        <taxon>Metazoa</taxon>
        <taxon>Chordata</taxon>
        <taxon>Craniata</taxon>
        <taxon>Vertebrata</taxon>
        <taxon>Euteleostomi</taxon>
        <taxon>Actinopterygii</taxon>
        <taxon>Neopterygii</taxon>
        <taxon>Teleostei</taxon>
        <taxon>Notacanthiformes</taxon>
        <taxon>Halosauridae</taxon>
        <taxon>Aldrovandia</taxon>
    </lineage>
</organism>
<dbReference type="AlphaFoldDB" id="A0AAD7RJC3"/>
<reference evidence="2" key="1">
    <citation type="journal article" date="2023" name="Science">
        <title>Genome structures resolve the early diversification of teleost fishes.</title>
        <authorList>
            <person name="Parey E."/>
            <person name="Louis A."/>
            <person name="Montfort J."/>
            <person name="Bouchez O."/>
            <person name="Roques C."/>
            <person name="Iampietro C."/>
            <person name="Lluch J."/>
            <person name="Castinel A."/>
            <person name="Donnadieu C."/>
            <person name="Desvignes T."/>
            <person name="Floi Bucao C."/>
            <person name="Jouanno E."/>
            <person name="Wen M."/>
            <person name="Mejri S."/>
            <person name="Dirks R."/>
            <person name="Jansen H."/>
            <person name="Henkel C."/>
            <person name="Chen W.J."/>
            <person name="Zahm M."/>
            <person name="Cabau C."/>
            <person name="Klopp C."/>
            <person name="Thompson A.W."/>
            <person name="Robinson-Rechavi M."/>
            <person name="Braasch I."/>
            <person name="Lecointre G."/>
            <person name="Bobe J."/>
            <person name="Postlethwait J.H."/>
            <person name="Berthelot C."/>
            <person name="Roest Crollius H."/>
            <person name="Guiguen Y."/>
        </authorList>
    </citation>
    <scope>NUCLEOTIDE SEQUENCE</scope>
    <source>
        <strain evidence="2">NC1722</strain>
    </source>
</reference>
<feature type="region of interest" description="Disordered" evidence="1">
    <location>
        <begin position="30"/>
        <end position="49"/>
    </location>
</feature>
<feature type="compositionally biased region" description="Basic and acidic residues" evidence="1">
    <location>
        <begin position="62"/>
        <end position="74"/>
    </location>
</feature>
<accession>A0AAD7RJC3</accession>
<dbReference type="EMBL" id="JAINUG010000254">
    <property type="protein sequence ID" value="KAJ8385291.1"/>
    <property type="molecule type" value="Genomic_DNA"/>
</dbReference>
<evidence type="ECO:0000313" key="2">
    <source>
        <dbReference type="EMBL" id="KAJ8385291.1"/>
    </source>
</evidence>